<organism evidence="2 3">
    <name type="scientific">Heliocybe sulcata</name>
    <dbReference type="NCBI Taxonomy" id="5364"/>
    <lineage>
        <taxon>Eukaryota</taxon>
        <taxon>Fungi</taxon>
        <taxon>Dikarya</taxon>
        <taxon>Basidiomycota</taxon>
        <taxon>Agaricomycotina</taxon>
        <taxon>Agaricomycetes</taxon>
        <taxon>Gloeophyllales</taxon>
        <taxon>Gloeophyllaceae</taxon>
        <taxon>Heliocybe</taxon>
    </lineage>
</organism>
<evidence type="ECO:0008006" key="4">
    <source>
        <dbReference type="Google" id="ProtNLM"/>
    </source>
</evidence>
<evidence type="ECO:0000256" key="1">
    <source>
        <dbReference type="SAM" id="MobiDB-lite"/>
    </source>
</evidence>
<proteinExistence type="predicted"/>
<feature type="compositionally biased region" description="Basic and acidic residues" evidence="1">
    <location>
        <begin position="184"/>
        <end position="199"/>
    </location>
</feature>
<accession>A0A5C3NF02</accession>
<dbReference type="EMBL" id="ML213504">
    <property type="protein sequence ID" value="TFK55932.1"/>
    <property type="molecule type" value="Genomic_DNA"/>
</dbReference>
<dbReference type="OrthoDB" id="2685617at2759"/>
<protein>
    <recommendedName>
        <fullName evidence="4">Rpr2-domain-containing protein</fullName>
    </recommendedName>
</protein>
<dbReference type="Proteomes" id="UP000305948">
    <property type="component" value="Unassembled WGS sequence"/>
</dbReference>
<reference evidence="2 3" key="1">
    <citation type="journal article" date="2019" name="Nat. Ecol. Evol.">
        <title>Megaphylogeny resolves global patterns of mushroom evolution.</title>
        <authorList>
            <person name="Varga T."/>
            <person name="Krizsan K."/>
            <person name="Foldi C."/>
            <person name="Dima B."/>
            <person name="Sanchez-Garcia M."/>
            <person name="Sanchez-Ramirez S."/>
            <person name="Szollosi G.J."/>
            <person name="Szarkandi J.G."/>
            <person name="Papp V."/>
            <person name="Albert L."/>
            <person name="Andreopoulos W."/>
            <person name="Angelini C."/>
            <person name="Antonin V."/>
            <person name="Barry K.W."/>
            <person name="Bougher N.L."/>
            <person name="Buchanan P."/>
            <person name="Buyck B."/>
            <person name="Bense V."/>
            <person name="Catcheside P."/>
            <person name="Chovatia M."/>
            <person name="Cooper J."/>
            <person name="Damon W."/>
            <person name="Desjardin D."/>
            <person name="Finy P."/>
            <person name="Geml J."/>
            <person name="Haridas S."/>
            <person name="Hughes K."/>
            <person name="Justo A."/>
            <person name="Karasinski D."/>
            <person name="Kautmanova I."/>
            <person name="Kiss B."/>
            <person name="Kocsube S."/>
            <person name="Kotiranta H."/>
            <person name="LaButti K.M."/>
            <person name="Lechner B.E."/>
            <person name="Liimatainen K."/>
            <person name="Lipzen A."/>
            <person name="Lukacs Z."/>
            <person name="Mihaltcheva S."/>
            <person name="Morgado L.N."/>
            <person name="Niskanen T."/>
            <person name="Noordeloos M.E."/>
            <person name="Ohm R.A."/>
            <person name="Ortiz-Santana B."/>
            <person name="Ovrebo C."/>
            <person name="Racz N."/>
            <person name="Riley R."/>
            <person name="Savchenko A."/>
            <person name="Shiryaev A."/>
            <person name="Soop K."/>
            <person name="Spirin V."/>
            <person name="Szebenyi C."/>
            <person name="Tomsovsky M."/>
            <person name="Tulloss R.E."/>
            <person name="Uehling J."/>
            <person name="Grigoriev I.V."/>
            <person name="Vagvolgyi C."/>
            <person name="Papp T."/>
            <person name="Martin F.M."/>
            <person name="Miettinen O."/>
            <person name="Hibbett D.S."/>
            <person name="Nagy L.G."/>
        </authorList>
    </citation>
    <scope>NUCLEOTIDE SEQUENCE [LARGE SCALE GENOMIC DNA]</scope>
    <source>
        <strain evidence="2 3">OMC1185</strain>
    </source>
</reference>
<feature type="region of interest" description="Disordered" evidence="1">
    <location>
        <begin position="100"/>
        <end position="211"/>
    </location>
</feature>
<evidence type="ECO:0000313" key="3">
    <source>
        <dbReference type="Proteomes" id="UP000305948"/>
    </source>
</evidence>
<sequence length="211" mass="23063">MDVTARYQLSLPLLLRSASPALSALHVARLRRVLPQEPTLQETHCQRCGSFLLDGLSEVRTATAKKRKVVSQKVLRKTCGSCGHVQLRPLELGNARLFPKAGRNFNGSSDRKEIATTPMRESESSDMAVISHSQTTDTVRSSSRDAAQSPRRSPSTEQKQSSSLPNAGPGKRPKKKSGLQELLAKNRERERQAQAKKDSSQSGLGAFMSGL</sequence>
<gene>
    <name evidence="2" type="ORF">OE88DRAFT_1731569</name>
</gene>
<keyword evidence="3" id="KW-1185">Reference proteome</keyword>
<dbReference type="AlphaFoldDB" id="A0A5C3NF02"/>
<name>A0A5C3NF02_9AGAM</name>
<evidence type="ECO:0000313" key="2">
    <source>
        <dbReference type="EMBL" id="TFK55932.1"/>
    </source>
</evidence>
<feature type="compositionally biased region" description="Polar residues" evidence="1">
    <location>
        <begin position="131"/>
        <end position="165"/>
    </location>
</feature>